<keyword evidence="13" id="KW-1185">Reference proteome</keyword>
<keyword evidence="2 5" id="KW-0479">Metal-binding</keyword>
<dbReference type="GO" id="GO:0051287">
    <property type="term" value="F:NAD binding"/>
    <property type="evidence" value="ECO:0007669"/>
    <property type="project" value="InterPro"/>
</dbReference>
<dbReference type="CDD" id="cd06572">
    <property type="entry name" value="Histidinol_dh"/>
    <property type="match status" value="1"/>
</dbReference>
<dbReference type="InterPro" id="IPR012131">
    <property type="entry name" value="Hstdl_DH"/>
</dbReference>
<dbReference type="NCBIfam" id="TIGR00069">
    <property type="entry name" value="hisD"/>
    <property type="match status" value="1"/>
</dbReference>
<feature type="binding site" evidence="5 9">
    <location>
        <position position="417"/>
    </location>
    <ligand>
        <name>substrate</name>
    </ligand>
</feature>
<dbReference type="GO" id="GO:0004399">
    <property type="term" value="F:histidinol dehydrogenase activity"/>
    <property type="evidence" value="ECO:0007669"/>
    <property type="project" value="UniProtKB-UniRule"/>
</dbReference>
<keyword evidence="5" id="KW-0368">Histidine biosynthesis</keyword>
<proteinExistence type="inferred from homology"/>
<feature type="binding site" evidence="5 10">
    <location>
        <position position="265"/>
    </location>
    <ligand>
        <name>Zn(2+)</name>
        <dbReference type="ChEBI" id="CHEBI:29105"/>
    </ligand>
</feature>
<feature type="binding site" evidence="5 10">
    <location>
        <position position="363"/>
    </location>
    <ligand>
        <name>Zn(2+)</name>
        <dbReference type="ChEBI" id="CHEBI:29105"/>
    </ligand>
</feature>
<feature type="binding site" evidence="5 8">
    <location>
        <position position="194"/>
    </location>
    <ligand>
        <name>NAD(+)</name>
        <dbReference type="ChEBI" id="CHEBI:57540"/>
    </ligand>
</feature>
<evidence type="ECO:0000256" key="11">
    <source>
        <dbReference type="RuleBase" id="RU004175"/>
    </source>
</evidence>
<evidence type="ECO:0000313" key="12">
    <source>
        <dbReference type="EMBL" id="KKO20775.1"/>
    </source>
</evidence>
<dbReference type="GO" id="GO:0008270">
    <property type="term" value="F:zinc ion binding"/>
    <property type="evidence" value="ECO:0007669"/>
    <property type="project" value="UniProtKB-UniRule"/>
</dbReference>
<dbReference type="FunFam" id="3.40.50.1980:FF:000001">
    <property type="entry name" value="Histidinol dehydrogenase"/>
    <property type="match status" value="1"/>
</dbReference>
<keyword evidence="5 8" id="KW-0520">NAD</keyword>
<name>A0A0M2UYT2_9BACT</name>
<accession>A0A0M2UYT2</accession>
<gene>
    <name evidence="5" type="primary">hisD</name>
    <name evidence="12" type="ORF">BROFUL_00502</name>
</gene>
<feature type="binding site" evidence="5 9">
    <location>
        <position position="422"/>
    </location>
    <ligand>
        <name>substrate</name>
    </ligand>
</feature>
<dbReference type="InterPro" id="IPR001692">
    <property type="entry name" value="Histidinol_DH_CS"/>
</dbReference>
<feature type="active site" description="Proton acceptor" evidence="5 7">
    <location>
        <position position="329"/>
    </location>
</feature>
<dbReference type="PATRIC" id="fig|380242.3.peg.630"/>
<evidence type="ECO:0000256" key="4">
    <source>
        <dbReference type="ARBA" id="ARBA00023002"/>
    </source>
</evidence>
<dbReference type="FunFam" id="3.40.50.1980:FF:000026">
    <property type="entry name" value="Histidinol dehydrogenase"/>
    <property type="match status" value="1"/>
</dbReference>
<feature type="binding site" evidence="5 10">
    <location>
        <position position="262"/>
    </location>
    <ligand>
        <name>Zn(2+)</name>
        <dbReference type="ChEBI" id="CHEBI:29105"/>
    </ligand>
</feature>
<keyword evidence="4 5" id="KW-0560">Oxidoreductase</keyword>
<feature type="binding site" evidence="5 9">
    <location>
        <position position="363"/>
    </location>
    <ligand>
        <name>substrate</name>
    </ligand>
</feature>
<keyword evidence="5" id="KW-0028">Amino-acid biosynthesis</keyword>
<dbReference type="PRINTS" id="PR00083">
    <property type="entry name" value="HOLDHDRGNASE"/>
</dbReference>
<feature type="binding site" evidence="5 10">
    <location>
        <position position="422"/>
    </location>
    <ligand>
        <name>Zn(2+)</name>
        <dbReference type="ChEBI" id="CHEBI:29105"/>
    </ligand>
</feature>
<dbReference type="EMBL" id="LAQJ01000069">
    <property type="protein sequence ID" value="KKO20775.1"/>
    <property type="molecule type" value="Genomic_DNA"/>
</dbReference>
<protein>
    <recommendedName>
        <fullName evidence="5">Histidinol dehydrogenase</fullName>
        <shortName evidence="5">HDH</shortName>
        <ecNumber evidence="5">1.1.1.23</ecNumber>
    </recommendedName>
</protein>
<feature type="binding site" evidence="5 9">
    <location>
        <position position="240"/>
    </location>
    <ligand>
        <name>substrate</name>
    </ligand>
</feature>
<feature type="binding site" evidence="5 9">
    <location>
        <position position="265"/>
    </location>
    <ligand>
        <name>substrate</name>
    </ligand>
</feature>
<dbReference type="InterPro" id="IPR022695">
    <property type="entry name" value="Histidinol_DH_monofunct"/>
</dbReference>
<evidence type="ECO:0000256" key="1">
    <source>
        <dbReference type="ARBA" id="ARBA00010178"/>
    </source>
</evidence>
<feature type="binding site" evidence="5 9">
    <location>
        <position position="330"/>
    </location>
    <ligand>
        <name>substrate</name>
    </ligand>
</feature>
<comment type="similarity">
    <text evidence="1 5 6 11">Belongs to the histidinol dehydrogenase family.</text>
</comment>
<reference evidence="12 13" key="1">
    <citation type="journal article" date="2013" name="BMC Microbiol.">
        <title>Identification of the type II cytochrome c maturation pathway in anammox bacteria by comparative genomics.</title>
        <authorList>
            <person name="Ferousi C."/>
            <person name="Speth D.R."/>
            <person name="Reimann J."/>
            <person name="Op den Camp H.J."/>
            <person name="Allen J.W."/>
            <person name="Keltjens J.T."/>
            <person name="Jetten M.S."/>
        </authorList>
    </citation>
    <scope>NUCLEOTIDE SEQUENCE [LARGE SCALE GENOMIC DNA]</scope>
    <source>
        <strain evidence="12">RU1</strain>
    </source>
</reference>
<evidence type="ECO:0000256" key="8">
    <source>
        <dbReference type="PIRSR" id="PIRSR000099-2"/>
    </source>
</evidence>
<comment type="pathway">
    <text evidence="5">Amino-acid biosynthesis; L-histidine biosynthesis; L-histidine from 5-phospho-alpha-D-ribose 1-diphosphate: step 9/9.</text>
</comment>
<dbReference type="Gene3D" id="3.40.50.1980">
    <property type="entry name" value="Nitrogenase molybdenum iron protein domain"/>
    <property type="match status" value="2"/>
</dbReference>
<feature type="binding site" evidence="5 8">
    <location>
        <position position="217"/>
    </location>
    <ligand>
        <name>NAD(+)</name>
        <dbReference type="ChEBI" id="CHEBI:57540"/>
    </ligand>
</feature>
<comment type="catalytic activity">
    <reaction evidence="5">
        <text>L-histidinol + 2 NAD(+) + H2O = L-histidine + 2 NADH + 3 H(+)</text>
        <dbReference type="Rhea" id="RHEA:20641"/>
        <dbReference type="ChEBI" id="CHEBI:15377"/>
        <dbReference type="ChEBI" id="CHEBI:15378"/>
        <dbReference type="ChEBI" id="CHEBI:57540"/>
        <dbReference type="ChEBI" id="CHEBI:57595"/>
        <dbReference type="ChEBI" id="CHEBI:57699"/>
        <dbReference type="ChEBI" id="CHEBI:57945"/>
        <dbReference type="EC" id="1.1.1.23"/>
    </reaction>
</comment>
<comment type="function">
    <text evidence="5">Catalyzes the sequential NAD-dependent oxidations of L-histidinol to L-histidinaldehyde and then to L-histidine.</text>
</comment>
<evidence type="ECO:0000256" key="6">
    <source>
        <dbReference type="PIRNR" id="PIRNR000099"/>
    </source>
</evidence>
<keyword evidence="3 5" id="KW-0862">Zinc</keyword>
<dbReference type="Pfam" id="PF00815">
    <property type="entry name" value="Histidinol_dh"/>
    <property type="match status" value="1"/>
</dbReference>
<comment type="cofactor">
    <cofactor evidence="5 10">
        <name>Zn(2+)</name>
        <dbReference type="ChEBI" id="CHEBI:29105"/>
    </cofactor>
    <text evidence="5 10">Binds 1 zinc ion per subunit.</text>
</comment>
<dbReference type="PANTHER" id="PTHR21256:SF2">
    <property type="entry name" value="HISTIDINE BIOSYNTHESIS TRIFUNCTIONAL PROTEIN"/>
    <property type="match status" value="1"/>
</dbReference>
<sequence length="446" mass="48926">MIRILRTWEGNVDREIDKLKQTLNLFDGLAAQSATVQKIIHDVKKQKDAALVKYGKRFDRVRLLPKDFRVTEKEFEEAYRKISRPFIRSIQKAVKNIWTYQEHIRIRKVSPLKADGIVLDTVYAPLESAGVYVPGGAASYPSTVLMNAIPARVAGVKKIIMTTPPSRDGTIPPERLVAAREADVSDIYKVGGAQAITALAFGTETIPRVDKIVGPGNIFVTLAKKEIFGYAGIDMLAGPSEVVIVADGHADPSFVASDLLSQAEHTPGISILVTCSAELAEQVNLELKRQIMRIKRHAGTRECLEKFGVILLTKNLEACIEAANALAPEHLQVMTKNPRTLLSRLKHAGAIFLGPYTPVAVGDYIAGPSHVLPTGGTARFSSGLSVNDFLKRYSVITYSKPALRKAYQDIAEISGAEGLDAHTWSVQIRLGLQDNKSQKTEKKHKT</sequence>
<dbReference type="InterPro" id="IPR016161">
    <property type="entry name" value="Ald_DH/histidinol_DH"/>
</dbReference>
<dbReference type="Proteomes" id="UP000034954">
    <property type="component" value="Unassembled WGS sequence"/>
</dbReference>
<organism evidence="12 13">
    <name type="scientific">Candidatus Brocadia fulgida</name>
    <dbReference type="NCBI Taxonomy" id="380242"/>
    <lineage>
        <taxon>Bacteria</taxon>
        <taxon>Pseudomonadati</taxon>
        <taxon>Planctomycetota</taxon>
        <taxon>Candidatus Brocadiia</taxon>
        <taxon>Candidatus Brocadiales</taxon>
        <taxon>Candidatus Brocadiaceae</taxon>
        <taxon>Candidatus Brocadia</taxon>
    </lineage>
</organism>
<dbReference type="Gene3D" id="1.20.5.1300">
    <property type="match status" value="1"/>
</dbReference>
<evidence type="ECO:0000313" key="13">
    <source>
        <dbReference type="Proteomes" id="UP000034954"/>
    </source>
</evidence>
<evidence type="ECO:0000256" key="3">
    <source>
        <dbReference type="ARBA" id="ARBA00022833"/>
    </source>
</evidence>
<evidence type="ECO:0000256" key="2">
    <source>
        <dbReference type="ARBA" id="ARBA00022723"/>
    </source>
</evidence>
<dbReference type="PIRSF" id="PIRSF000099">
    <property type="entry name" value="Histidinol_dh"/>
    <property type="match status" value="1"/>
</dbReference>
<dbReference type="GO" id="GO:0005829">
    <property type="term" value="C:cytosol"/>
    <property type="evidence" value="ECO:0007669"/>
    <property type="project" value="TreeGrafter"/>
</dbReference>
<evidence type="ECO:0000256" key="9">
    <source>
        <dbReference type="PIRSR" id="PIRSR000099-3"/>
    </source>
</evidence>
<dbReference type="SUPFAM" id="SSF53720">
    <property type="entry name" value="ALDH-like"/>
    <property type="match status" value="1"/>
</dbReference>
<feature type="binding site" evidence="5 9">
    <location>
        <position position="262"/>
    </location>
    <ligand>
        <name>substrate</name>
    </ligand>
</feature>
<dbReference type="AlphaFoldDB" id="A0A0M2UYT2"/>
<evidence type="ECO:0000256" key="5">
    <source>
        <dbReference type="HAMAP-Rule" id="MF_01024"/>
    </source>
</evidence>
<dbReference type="PROSITE" id="PS00611">
    <property type="entry name" value="HISOL_DEHYDROGENASE"/>
    <property type="match status" value="1"/>
</dbReference>
<evidence type="ECO:0000256" key="10">
    <source>
        <dbReference type="PIRSR" id="PIRSR000099-4"/>
    </source>
</evidence>
<feature type="binding site" evidence="5 8">
    <location>
        <position position="132"/>
    </location>
    <ligand>
        <name>NAD(+)</name>
        <dbReference type="ChEBI" id="CHEBI:57540"/>
    </ligand>
</feature>
<dbReference type="GO" id="GO:0000105">
    <property type="term" value="P:L-histidine biosynthetic process"/>
    <property type="evidence" value="ECO:0007669"/>
    <property type="project" value="UniProtKB-UniRule"/>
</dbReference>
<dbReference type="UniPathway" id="UPA00031">
    <property type="reaction ID" value="UER00014"/>
</dbReference>
<dbReference type="EC" id="1.1.1.23" evidence="5"/>
<comment type="caution">
    <text evidence="12">The sequence shown here is derived from an EMBL/GenBank/DDBJ whole genome shotgun (WGS) entry which is preliminary data.</text>
</comment>
<dbReference type="PANTHER" id="PTHR21256">
    <property type="entry name" value="HISTIDINOL DEHYDROGENASE HDH"/>
    <property type="match status" value="1"/>
</dbReference>
<dbReference type="HAMAP" id="MF_01024">
    <property type="entry name" value="HisD"/>
    <property type="match status" value="1"/>
</dbReference>
<evidence type="ECO:0000256" key="7">
    <source>
        <dbReference type="PIRSR" id="PIRSR000099-1"/>
    </source>
</evidence>
<feature type="active site" description="Proton acceptor" evidence="5 7">
    <location>
        <position position="330"/>
    </location>
</feature>